<gene>
    <name evidence="1" type="ORF">C1645_829408</name>
</gene>
<keyword evidence="2" id="KW-1185">Reference proteome</keyword>
<evidence type="ECO:0000313" key="1">
    <source>
        <dbReference type="EMBL" id="RIA86359.1"/>
    </source>
</evidence>
<name>A0A397SN67_9GLOM</name>
<accession>A0A397SN67</accession>
<dbReference type="Proteomes" id="UP000265703">
    <property type="component" value="Unassembled WGS sequence"/>
</dbReference>
<dbReference type="EMBL" id="QKYT01000368">
    <property type="protein sequence ID" value="RIA86359.1"/>
    <property type="molecule type" value="Genomic_DNA"/>
</dbReference>
<protein>
    <submittedName>
        <fullName evidence="1">Uncharacterized protein</fullName>
    </submittedName>
</protein>
<proteinExistence type="predicted"/>
<reference evidence="1 2" key="1">
    <citation type="submission" date="2018-06" db="EMBL/GenBank/DDBJ databases">
        <title>Comparative genomics reveals the genomic features of Rhizophagus irregularis, R. cerebriforme, R. diaphanum and Gigaspora rosea, and their symbiotic lifestyle signature.</title>
        <authorList>
            <person name="Morin E."/>
            <person name="San Clemente H."/>
            <person name="Chen E.C.H."/>
            <person name="De La Providencia I."/>
            <person name="Hainaut M."/>
            <person name="Kuo A."/>
            <person name="Kohler A."/>
            <person name="Murat C."/>
            <person name="Tang N."/>
            <person name="Roy S."/>
            <person name="Loubradou J."/>
            <person name="Henrissat B."/>
            <person name="Grigoriev I.V."/>
            <person name="Corradi N."/>
            <person name="Roux C."/>
            <person name="Martin F.M."/>
        </authorList>
    </citation>
    <scope>NUCLEOTIDE SEQUENCE [LARGE SCALE GENOMIC DNA]</scope>
    <source>
        <strain evidence="1 2">DAOM 227022</strain>
    </source>
</reference>
<comment type="caution">
    <text evidence="1">The sequence shown here is derived from an EMBL/GenBank/DDBJ whole genome shotgun (WGS) entry which is preliminary data.</text>
</comment>
<sequence length="118" mass="13521">MSGKKPLEDVKTDAFLNEIHKKRVSDEIWRYNKEKKLQHEPLTQEVTSLNLSHKTKIIANISFEIVAILQGQAQKDYRTFVITSQEQPQRDSVISTKDLGIVTNVIQDLLQVLLSFDG</sequence>
<organism evidence="1 2">
    <name type="scientific">Glomus cerebriforme</name>
    <dbReference type="NCBI Taxonomy" id="658196"/>
    <lineage>
        <taxon>Eukaryota</taxon>
        <taxon>Fungi</taxon>
        <taxon>Fungi incertae sedis</taxon>
        <taxon>Mucoromycota</taxon>
        <taxon>Glomeromycotina</taxon>
        <taxon>Glomeromycetes</taxon>
        <taxon>Glomerales</taxon>
        <taxon>Glomeraceae</taxon>
        <taxon>Glomus</taxon>
    </lineage>
</organism>
<dbReference type="AlphaFoldDB" id="A0A397SN67"/>
<evidence type="ECO:0000313" key="2">
    <source>
        <dbReference type="Proteomes" id="UP000265703"/>
    </source>
</evidence>